<evidence type="ECO:0000313" key="4">
    <source>
        <dbReference type="Proteomes" id="UP001597301"/>
    </source>
</evidence>
<dbReference type="InterPro" id="IPR025582">
    <property type="entry name" value="YARHG_dom"/>
</dbReference>
<evidence type="ECO:0000313" key="3">
    <source>
        <dbReference type="EMBL" id="MFD1705974.1"/>
    </source>
</evidence>
<dbReference type="Gene3D" id="1.20.58.1690">
    <property type="match status" value="1"/>
</dbReference>
<evidence type="ECO:0000259" key="2">
    <source>
        <dbReference type="SMART" id="SM01324"/>
    </source>
</evidence>
<protein>
    <submittedName>
        <fullName evidence="3">YARHG domain-containing protein</fullName>
    </submittedName>
</protein>
<dbReference type="RefSeq" id="WP_380772531.1">
    <property type="nucleotide sequence ID" value="NZ_JBHUEO010000007.1"/>
</dbReference>
<dbReference type="InterPro" id="IPR054529">
    <property type="entry name" value="TcaA_2nd"/>
</dbReference>
<dbReference type="EMBL" id="JBHUEO010000007">
    <property type="protein sequence ID" value="MFD1705974.1"/>
    <property type="molecule type" value="Genomic_DNA"/>
</dbReference>
<feature type="domain" description="YARHG" evidence="2">
    <location>
        <begin position="267"/>
        <end position="344"/>
    </location>
</feature>
<dbReference type="PANTHER" id="PTHR40038">
    <property type="entry name" value="MEMBRANE-ASSOCIATED PROTEIN TCAA"/>
    <property type="match status" value="1"/>
</dbReference>
<keyword evidence="1" id="KW-1133">Transmembrane helix</keyword>
<dbReference type="SMART" id="SM01324">
    <property type="entry name" value="YARHG"/>
    <property type="match status" value="1"/>
</dbReference>
<dbReference type="Pfam" id="PF22813">
    <property type="entry name" value="TcaA_2nd"/>
    <property type="match status" value="1"/>
</dbReference>
<accession>A0ABW4KCP6</accession>
<dbReference type="PANTHER" id="PTHR40038:SF1">
    <property type="entry name" value="MEMBRANE-ASSOCIATED PROTEIN TCAA"/>
    <property type="match status" value="1"/>
</dbReference>
<keyword evidence="4" id="KW-1185">Reference proteome</keyword>
<keyword evidence="1" id="KW-0812">Transmembrane</keyword>
<sequence length="347" mass="39660">MTNCKNCGHRNKSNAELCLKCGDPLQQSRSHQAADSSRNKSGKLSTAKIGILAGLIILVTVCFTGYQLLSKKYSEAAAADEFKQALIQRDKQTLKQIMVPQDTRMKINDQSLEALFLLIDKNPSLLEDIELSLENEALGDEIFFTRKNGTKFLFFDQYVIDTKSYYAVLKSSVGPSTVYLNDREIGVLESGEDKIEFGPLLLGSYTFKGVSDEKEDELTIDLAGTKDRFEVSMNTGKTNDKKEESQEQKQETVVVYKEVETSKPSYSYYLIPYSDYAYLQFEDIKGMSKEELRLARNEIYARHGYIFKSKDLQNYFDRQAWYTRNPNYKGDLTAVEEHNVNFIKSFE</sequence>
<dbReference type="InterPro" id="IPR038434">
    <property type="entry name" value="YARHG_sf"/>
</dbReference>
<name>A0ABW4KCP6_9BACI</name>
<comment type="caution">
    <text evidence="3">The sequence shown here is derived from an EMBL/GenBank/DDBJ whole genome shotgun (WGS) entry which is preliminary data.</text>
</comment>
<organism evidence="3 4">
    <name type="scientific">Siminovitchia sediminis</name>
    <dbReference type="NCBI Taxonomy" id="1274353"/>
    <lineage>
        <taxon>Bacteria</taxon>
        <taxon>Bacillati</taxon>
        <taxon>Bacillota</taxon>
        <taxon>Bacilli</taxon>
        <taxon>Bacillales</taxon>
        <taxon>Bacillaceae</taxon>
        <taxon>Siminovitchia</taxon>
    </lineage>
</organism>
<dbReference type="Proteomes" id="UP001597301">
    <property type="component" value="Unassembled WGS sequence"/>
</dbReference>
<proteinExistence type="predicted"/>
<gene>
    <name evidence="3" type="ORF">ACFSCZ_04300</name>
</gene>
<keyword evidence="1" id="KW-0472">Membrane</keyword>
<reference evidence="4" key="1">
    <citation type="journal article" date="2019" name="Int. J. Syst. Evol. Microbiol.">
        <title>The Global Catalogue of Microorganisms (GCM) 10K type strain sequencing project: providing services to taxonomists for standard genome sequencing and annotation.</title>
        <authorList>
            <consortium name="The Broad Institute Genomics Platform"/>
            <consortium name="The Broad Institute Genome Sequencing Center for Infectious Disease"/>
            <person name="Wu L."/>
            <person name="Ma J."/>
        </authorList>
    </citation>
    <scope>NUCLEOTIDE SEQUENCE [LARGE SCALE GENOMIC DNA]</scope>
    <source>
        <strain evidence="4">CGMCC 1.12295</strain>
    </source>
</reference>
<dbReference type="Pfam" id="PF13308">
    <property type="entry name" value="YARHG"/>
    <property type="match status" value="1"/>
</dbReference>
<evidence type="ECO:0000256" key="1">
    <source>
        <dbReference type="SAM" id="Phobius"/>
    </source>
</evidence>
<feature type="transmembrane region" description="Helical" evidence="1">
    <location>
        <begin position="49"/>
        <end position="69"/>
    </location>
</feature>